<feature type="domain" description="CBS" evidence="2">
    <location>
        <begin position="1"/>
        <end position="60"/>
    </location>
</feature>
<evidence type="ECO:0000313" key="4">
    <source>
        <dbReference type="Proteomes" id="UP000322981"/>
    </source>
</evidence>
<dbReference type="Pfam" id="PF00483">
    <property type="entry name" value="NTP_transferase"/>
    <property type="match status" value="1"/>
</dbReference>
<dbReference type="PROSITE" id="PS51371">
    <property type="entry name" value="CBS"/>
    <property type="match status" value="2"/>
</dbReference>
<dbReference type="EMBL" id="VWXX01000026">
    <property type="protein sequence ID" value="KAA6183975.1"/>
    <property type="molecule type" value="Genomic_DNA"/>
</dbReference>
<dbReference type="GO" id="GO:0016740">
    <property type="term" value="F:transferase activity"/>
    <property type="evidence" value="ECO:0007669"/>
    <property type="project" value="UniProtKB-KW"/>
</dbReference>
<dbReference type="CDD" id="cd06426">
    <property type="entry name" value="NTP_transferase_like_2"/>
    <property type="match status" value="1"/>
</dbReference>
<dbReference type="Gene3D" id="3.10.580.10">
    <property type="entry name" value="CBS-domain"/>
    <property type="match status" value="1"/>
</dbReference>
<protein>
    <submittedName>
        <fullName evidence="3">NTP transferase domain-containing protein</fullName>
    </submittedName>
</protein>
<accession>A0A5M8FNJ1</accession>
<gene>
    <name evidence="3" type="ORF">F2Q65_14025</name>
</gene>
<dbReference type="CDD" id="cd04607">
    <property type="entry name" value="CBS_pair_NTP_transferase_assoc"/>
    <property type="match status" value="1"/>
</dbReference>
<comment type="caution">
    <text evidence="3">The sequence shown here is derived from an EMBL/GenBank/DDBJ whole genome shotgun (WGS) entry which is preliminary data.</text>
</comment>
<dbReference type="InterPro" id="IPR046342">
    <property type="entry name" value="CBS_dom_sf"/>
</dbReference>
<evidence type="ECO:0000259" key="2">
    <source>
        <dbReference type="PROSITE" id="PS51371"/>
    </source>
</evidence>
<evidence type="ECO:0000256" key="1">
    <source>
        <dbReference type="PROSITE-ProRule" id="PRU00703"/>
    </source>
</evidence>
<dbReference type="Pfam" id="PF00571">
    <property type="entry name" value="CBS"/>
    <property type="match status" value="2"/>
</dbReference>
<dbReference type="Proteomes" id="UP000322981">
    <property type="component" value="Unassembled WGS sequence"/>
</dbReference>
<sequence>MKSGSVIALELTPKSGLREAIAVIDREAVQIALVTDEQHRLLGTITDGDIRRALLRGEDLDTPVERIMFRNFRSLPATATDMEALTLMRKASLHQIPALDEQGRVTRLFRLDELIKPKTLSNPVVIMAGGEGKRLRPLTQDCPKPMLRVGGKPLLEIILEQCIEAGFREFYLAVNYLKEQIQDYFQDGAHWEARIRYLEEDKPLGTAGALSLLPQSPTEPLLVLNGDVLTRVDFKHLLRFHAEHEAAATLCVREHTTQIPYGVVRLDDLRVLTLEEKPVLSHYVNAGIYLLDPELLKLIPNDCFFDMPQLLDQAVRAQHRVSAFPIHEYWLDVGLPETLERAHGEWQ</sequence>
<keyword evidence="1" id="KW-0129">CBS domain</keyword>
<organism evidence="3 4">
    <name type="scientific">Thiohalocapsa marina</name>
    <dbReference type="NCBI Taxonomy" id="424902"/>
    <lineage>
        <taxon>Bacteria</taxon>
        <taxon>Pseudomonadati</taxon>
        <taxon>Pseudomonadota</taxon>
        <taxon>Gammaproteobacteria</taxon>
        <taxon>Chromatiales</taxon>
        <taxon>Chromatiaceae</taxon>
        <taxon>Thiohalocapsa</taxon>
    </lineage>
</organism>
<feature type="domain" description="CBS" evidence="2">
    <location>
        <begin position="68"/>
        <end position="124"/>
    </location>
</feature>
<dbReference type="OrthoDB" id="9803871at2"/>
<proteinExistence type="predicted"/>
<evidence type="ECO:0000313" key="3">
    <source>
        <dbReference type="EMBL" id="KAA6183975.1"/>
    </source>
</evidence>
<keyword evidence="4" id="KW-1185">Reference proteome</keyword>
<dbReference type="SUPFAM" id="SSF54631">
    <property type="entry name" value="CBS-domain pair"/>
    <property type="match status" value="1"/>
</dbReference>
<dbReference type="InterPro" id="IPR000644">
    <property type="entry name" value="CBS_dom"/>
</dbReference>
<dbReference type="InterPro" id="IPR029044">
    <property type="entry name" value="Nucleotide-diphossugar_trans"/>
</dbReference>
<dbReference type="PANTHER" id="PTHR22572">
    <property type="entry name" value="SUGAR-1-PHOSPHATE GUANYL TRANSFERASE"/>
    <property type="match status" value="1"/>
</dbReference>
<reference evidence="3 4" key="1">
    <citation type="submission" date="2019-09" db="EMBL/GenBank/DDBJ databases">
        <title>Whole-genome sequence of the purple sulfur bacterium Thiohalocapsa marina DSM 19078.</title>
        <authorList>
            <person name="Kyndt J.A."/>
            <person name="Meyer T.E."/>
        </authorList>
    </citation>
    <scope>NUCLEOTIDE SEQUENCE [LARGE SCALE GENOMIC DNA]</scope>
    <source>
        <strain evidence="3 4">DSM 19078</strain>
    </source>
</reference>
<dbReference type="SUPFAM" id="SSF53448">
    <property type="entry name" value="Nucleotide-diphospho-sugar transferases"/>
    <property type="match status" value="1"/>
</dbReference>
<dbReference type="Gene3D" id="3.90.550.10">
    <property type="entry name" value="Spore Coat Polysaccharide Biosynthesis Protein SpsA, Chain A"/>
    <property type="match status" value="1"/>
</dbReference>
<dbReference type="AlphaFoldDB" id="A0A5M8FNJ1"/>
<keyword evidence="3" id="KW-0808">Transferase</keyword>
<name>A0A5M8FNJ1_9GAMM</name>
<dbReference type="InterPro" id="IPR050486">
    <property type="entry name" value="Mannose-1P_guanyltransferase"/>
</dbReference>
<dbReference type="InterPro" id="IPR005835">
    <property type="entry name" value="NTP_transferase_dom"/>
</dbReference>